<dbReference type="Pfam" id="PF04082">
    <property type="entry name" value="Fungal_trans"/>
    <property type="match status" value="1"/>
</dbReference>
<evidence type="ECO:0000259" key="7">
    <source>
        <dbReference type="PROSITE" id="PS50048"/>
    </source>
</evidence>
<dbReference type="GeneID" id="81433185"/>
<feature type="domain" description="Zn(2)-C6 fungal-type" evidence="7">
    <location>
        <begin position="14"/>
        <end position="44"/>
    </location>
</feature>
<keyword evidence="9" id="KW-1185">Reference proteome</keyword>
<dbReference type="InterPro" id="IPR050613">
    <property type="entry name" value="Sec_Metabolite_Reg"/>
</dbReference>
<keyword evidence="4" id="KW-0238">DNA-binding</keyword>
<evidence type="ECO:0000256" key="1">
    <source>
        <dbReference type="ARBA" id="ARBA00004123"/>
    </source>
</evidence>
<dbReference type="GO" id="GO:0003677">
    <property type="term" value="F:DNA binding"/>
    <property type="evidence" value="ECO:0007669"/>
    <property type="project" value="UniProtKB-KW"/>
</dbReference>
<proteinExistence type="predicted"/>
<keyword evidence="2" id="KW-0479">Metal-binding</keyword>
<dbReference type="RefSeq" id="XP_056560737.1">
    <property type="nucleotide sequence ID" value="XM_056694008.1"/>
</dbReference>
<comment type="subcellular location">
    <subcellularLocation>
        <location evidence="1">Nucleus</location>
    </subcellularLocation>
</comment>
<dbReference type="CDD" id="cd00067">
    <property type="entry name" value="GAL4"/>
    <property type="match status" value="1"/>
</dbReference>
<dbReference type="GO" id="GO:0005634">
    <property type="term" value="C:nucleus"/>
    <property type="evidence" value="ECO:0007669"/>
    <property type="project" value="UniProtKB-SubCell"/>
</dbReference>
<comment type="caution">
    <text evidence="8">The sequence shown here is derived from an EMBL/GenBank/DDBJ whole genome shotgun (WGS) entry which is preliminary data.</text>
</comment>
<dbReference type="Gene3D" id="4.10.240.10">
    <property type="entry name" value="Zn(2)-C6 fungal-type DNA-binding domain"/>
    <property type="match status" value="1"/>
</dbReference>
<dbReference type="PROSITE" id="PS50048">
    <property type="entry name" value="ZN2_CY6_FUNGAL_2"/>
    <property type="match status" value="1"/>
</dbReference>
<dbReference type="Proteomes" id="UP001147782">
    <property type="component" value="Unassembled WGS sequence"/>
</dbReference>
<dbReference type="PANTHER" id="PTHR31001:SF40">
    <property type="entry name" value="ZN(II)2CYS6 TRANSCRIPTION FACTOR (EUROFUNG)"/>
    <property type="match status" value="1"/>
</dbReference>
<dbReference type="InterPro" id="IPR036864">
    <property type="entry name" value="Zn2-C6_fun-type_DNA-bd_sf"/>
</dbReference>
<dbReference type="CDD" id="cd12148">
    <property type="entry name" value="fungal_TF_MHR"/>
    <property type="match status" value="1"/>
</dbReference>
<evidence type="ECO:0000256" key="2">
    <source>
        <dbReference type="ARBA" id="ARBA00022723"/>
    </source>
</evidence>
<dbReference type="SMART" id="SM00066">
    <property type="entry name" value="GAL4"/>
    <property type="match status" value="1"/>
</dbReference>
<dbReference type="PROSITE" id="PS00463">
    <property type="entry name" value="ZN2_CY6_FUNGAL_1"/>
    <property type="match status" value="1"/>
</dbReference>
<dbReference type="GO" id="GO:0006351">
    <property type="term" value="P:DNA-templated transcription"/>
    <property type="evidence" value="ECO:0007669"/>
    <property type="project" value="InterPro"/>
</dbReference>
<dbReference type="SUPFAM" id="SSF57701">
    <property type="entry name" value="Zn2/Cys6 DNA-binding domain"/>
    <property type="match status" value="1"/>
</dbReference>
<dbReference type="InterPro" id="IPR001138">
    <property type="entry name" value="Zn2Cys6_DnaBD"/>
</dbReference>
<evidence type="ECO:0000256" key="3">
    <source>
        <dbReference type="ARBA" id="ARBA00023015"/>
    </source>
</evidence>
<evidence type="ECO:0000256" key="4">
    <source>
        <dbReference type="ARBA" id="ARBA00023125"/>
    </source>
</evidence>
<evidence type="ECO:0000313" key="9">
    <source>
        <dbReference type="Proteomes" id="UP001147782"/>
    </source>
</evidence>
<name>A0A9W9VVN8_9EURO</name>
<dbReference type="OrthoDB" id="3989227at2759"/>
<evidence type="ECO:0000256" key="5">
    <source>
        <dbReference type="ARBA" id="ARBA00023163"/>
    </source>
</evidence>
<dbReference type="GO" id="GO:0008270">
    <property type="term" value="F:zinc ion binding"/>
    <property type="evidence" value="ECO:0007669"/>
    <property type="project" value="InterPro"/>
</dbReference>
<dbReference type="AlphaFoldDB" id="A0A9W9VVN8"/>
<keyword evidence="6" id="KW-0539">Nucleus</keyword>
<reference evidence="8" key="1">
    <citation type="submission" date="2022-11" db="EMBL/GenBank/DDBJ databases">
        <authorList>
            <person name="Petersen C."/>
        </authorList>
    </citation>
    <scope>NUCLEOTIDE SEQUENCE</scope>
    <source>
        <strain evidence="8">IBT 29864</strain>
    </source>
</reference>
<sequence length="644" mass="72216">MSSHAVKRPRLALSCVVCRRRKVKCGKEKPQCHNCERLGEICSYDTGVRDTETGRVLRAAEFEENGPRPAELTSHDQERVFNEQVTSSDGNQIPLASDHLSLQRGARVRHIGRTFWGFVNGREALSDGLFYDEKTTPSDLPPSHISAVSLAKVLFVLPTRPAADALVRSFFVSVYPIHPVVDTLTFQSDYEAFWEWARSGDLYPPPKLVEDPTFTCLLFAVLYAGASGISLSRWTDGPPTLRCLNRETTISQLENACADSLSACRHSEHPTLNTLVGSILFHVFAKIQSSTDDALFIAKSIRLAQSMGLHQENNIPDLDSTREHRRQIWWHLVWLDIQSSLASSLPTCLDNSALGGVQMISAPENSAVKLLAIGRYEAARLQNQIMHQFQNVASRNKGEISQETVKELLEAARSLGRLIDNLIAKIPDFKDPKDIFPDDLTEASPESHFALYQDEGKAPTLIGALARTSLFLVKLEVATMLKKSLLGPPDSISSERPWNRIYHLSLVYIRKYLRLCRAPAFEPYLWFLAEYYGPQQSSLLILVYLIHHRGAEDEKIARYYVDGCLQFMTGSAFKKPQTKMAISVILGLCGEAGPQMHYFHREESPTESEHGPNFRDLQDTDLWDSVIDESGFGLRGATLDLCRI</sequence>
<gene>
    <name evidence="8" type="ORF">N7496_001077</name>
</gene>
<dbReference type="InterPro" id="IPR007219">
    <property type="entry name" value="XnlR_reg_dom"/>
</dbReference>
<protein>
    <recommendedName>
        <fullName evidence="7">Zn(2)-C6 fungal-type domain-containing protein</fullName>
    </recommendedName>
</protein>
<dbReference type="PANTHER" id="PTHR31001">
    <property type="entry name" value="UNCHARACTERIZED TRANSCRIPTIONAL REGULATORY PROTEIN"/>
    <property type="match status" value="1"/>
</dbReference>
<keyword evidence="3" id="KW-0805">Transcription regulation</keyword>
<reference evidence="8" key="2">
    <citation type="journal article" date="2023" name="IMA Fungus">
        <title>Comparative genomic study of the Penicillium genus elucidates a diverse pangenome and 15 lateral gene transfer events.</title>
        <authorList>
            <person name="Petersen C."/>
            <person name="Sorensen T."/>
            <person name="Nielsen M.R."/>
            <person name="Sondergaard T.E."/>
            <person name="Sorensen J.L."/>
            <person name="Fitzpatrick D.A."/>
            <person name="Frisvad J.C."/>
            <person name="Nielsen K.L."/>
        </authorList>
    </citation>
    <scope>NUCLEOTIDE SEQUENCE</scope>
    <source>
        <strain evidence="8">IBT 29864</strain>
    </source>
</reference>
<dbReference type="Pfam" id="PF00172">
    <property type="entry name" value="Zn_clus"/>
    <property type="match status" value="1"/>
</dbReference>
<evidence type="ECO:0000256" key="6">
    <source>
        <dbReference type="ARBA" id="ARBA00023242"/>
    </source>
</evidence>
<dbReference type="EMBL" id="JAPZBS010000001">
    <property type="protein sequence ID" value="KAJ5390009.1"/>
    <property type="molecule type" value="Genomic_DNA"/>
</dbReference>
<accession>A0A9W9VVN8</accession>
<dbReference type="GO" id="GO:0000981">
    <property type="term" value="F:DNA-binding transcription factor activity, RNA polymerase II-specific"/>
    <property type="evidence" value="ECO:0007669"/>
    <property type="project" value="InterPro"/>
</dbReference>
<keyword evidence="5" id="KW-0804">Transcription</keyword>
<organism evidence="8 9">
    <name type="scientific">Penicillium cataractarum</name>
    <dbReference type="NCBI Taxonomy" id="2100454"/>
    <lineage>
        <taxon>Eukaryota</taxon>
        <taxon>Fungi</taxon>
        <taxon>Dikarya</taxon>
        <taxon>Ascomycota</taxon>
        <taxon>Pezizomycotina</taxon>
        <taxon>Eurotiomycetes</taxon>
        <taxon>Eurotiomycetidae</taxon>
        <taxon>Eurotiales</taxon>
        <taxon>Aspergillaceae</taxon>
        <taxon>Penicillium</taxon>
    </lineage>
</organism>
<evidence type="ECO:0000313" key="8">
    <source>
        <dbReference type="EMBL" id="KAJ5390009.1"/>
    </source>
</evidence>